<evidence type="ECO:0000256" key="1">
    <source>
        <dbReference type="ARBA" id="ARBA00004173"/>
    </source>
</evidence>
<dbReference type="GO" id="GO:0005739">
    <property type="term" value="C:mitochondrion"/>
    <property type="evidence" value="ECO:0007669"/>
    <property type="project" value="UniProtKB-SubCell"/>
</dbReference>
<dbReference type="RefSeq" id="XP_018076208.1">
    <property type="nucleotide sequence ID" value="XM_018216698.1"/>
</dbReference>
<dbReference type="GO" id="GO:0005783">
    <property type="term" value="C:endoplasmic reticulum"/>
    <property type="evidence" value="ECO:0007669"/>
    <property type="project" value="UniProtKB-SubCell"/>
</dbReference>
<proteinExistence type="predicted"/>
<dbReference type="OrthoDB" id="5086500at2759"/>
<evidence type="ECO:0000256" key="3">
    <source>
        <dbReference type="ARBA" id="ARBA00004370"/>
    </source>
</evidence>
<protein>
    <recommendedName>
        <fullName evidence="9">DUF676 domain-containing protein</fullName>
    </recommendedName>
</protein>
<dbReference type="AlphaFoldDB" id="A0A194XNV1"/>
<dbReference type="KEGG" id="psco:LY89DRAFT_694338"/>
<dbReference type="Proteomes" id="UP000070700">
    <property type="component" value="Unassembled WGS sequence"/>
</dbReference>
<keyword evidence="8" id="KW-1185">Reference proteome</keyword>
<keyword evidence="5" id="KW-0496">Mitochondrion</keyword>
<dbReference type="PANTHER" id="PTHR48182">
    <property type="entry name" value="PROTEIN SERAC1"/>
    <property type="match status" value="1"/>
</dbReference>
<reference evidence="7 8" key="1">
    <citation type="submission" date="2015-10" db="EMBL/GenBank/DDBJ databases">
        <title>Full genome of DAOMC 229536 Phialocephala scopiformis, a fungal endophyte of spruce producing the potent anti-insectan compound rugulosin.</title>
        <authorList>
            <consortium name="DOE Joint Genome Institute"/>
            <person name="Walker A.K."/>
            <person name="Frasz S.L."/>
            <person name="Seifert K.A."/>
            <person name="Miller J.D."/>
            <person name="Mondo S.J."/>
            <person name="Labutti K."/>
            <person name="Lipzen A."/>
            <person name="Dockter R."/>
            <person name="Kennedy M."/>
            <person name="Grigoriev I.V."/>
            <person name="Spatafora J.W."/>
        </authorList>
    </citation>
    <scope>NUCLEOTIDE SEQUENCE [LARGE SCALE GENOMIC DNA]</scope>
    <source>
        <strain evidence="7 8">CBS 120377</strain>
    </source>
</reference>
<dbReference type="SUPFAM" id="SSF53474">
    <property type="entry name" value="alpha/beta-Hydrolases"/>
    <property type="match status" value="1"/>
</dbReference>
<keyword evidence="4" id="KW-0256">Endoplasmic reticulum</keyword>
<evidence type="ECO:0008006" key="9">
    <source>
        <dbReference type="Google" id="ProtNLM"/>
    </source>
</evidence>
<gene>
    <name evidence="7" type="ORF">LY89DRAFT_694338</name>
</gene>
<dbReference type="EMBL" id="KQ947407">
    <property type="protein sequence ID" value="KUJ21853.1"/>
    <property type="molecule type" value="Genomic_DNA"/>
</dbReference>
<dbReference type="InterPro" id="IPR052374">
    <property type="entry name" value="SERAC1"/>
</dbReference>
<dbReference type="GO" id="GO:0016020">
    <property type="term" value="C:membrane"/>
    <property type="evidence" value="ECO:0007669"/>
    <property type="project" value="UniProtKB-SubCell"/>
</dbReference>
<evidence type="ECO:0000313" key="7">
    <source>
        <dbReference type="EMBL" id="KUJ21853.1"/>
    </source>
</evidence>
<evidence type="ECO:0000256" key="4">
    <source>
        <dbReference type="ARBA" id="ARBA00022824"/>
    </source>
</evidence>
<accession>A0A194XNV1</accession>
<evidence type="ECO:0000256" key="2">
    <source>
        <dbReference type="ARBA" id="ARBA00004240"/>
    </source>
</evidence>
<dbReference type="Gene3D" id="3.40.50.1820">
    <property type="entry name" value="alpha/beta hydrolase"/>
    <property type="match status" value="1"/>
</dbReference>
<dbReference type="GeneID" id="28826424"/>
<comment type="subcellular location">
    <subcellularLocation>
        <location evidence="2">Endoplasmic reticulum</location>
    </subcellularLocation>
    <subcellularLocation>
        <location evidence="3">Membrane</location>
    </subcellularLocation>
    <subcellularLocation>
        <location evidence="1">Mitochondrion</location>
    </subcellularLocation>
</comment>
<dbReference type="InterPro" id="IPR029058">
    <property type="entry name" value="AB_hydrolase_fold"/>
</dbReference>
<name>A0A194XNV1_MOLSC</name>
<evidence type="ECO:0000313" key="8">
    <source>
        <dbReference type="Proteomes" id="UP000070700"/>
    </source>
</evidence>
<evidence type="ECO:0000256" key="6">
    <source>
        <dbReference type="ARBA" id="ARBA00023136"/>
    </source>
</evidence>
<organism evidence="7 8">
    <name type="scientific">Mollisia scopiformis</name>
    <name type="common">Conifer needle endophyte fungus</name>
    <name type="synonym">Phialocephala scopiformis</name>
    <dbReference type="NCBI Taxonomy" id="149040"/>
    <lineage>
        <taxon>Eukaryota</taxon>
        <taxon>Fungi</taxon>
        <taxon>Dikarya</taxon>
        <taxon>Ascomycota</taxon>
        <taxon>Pezizomycotina</taxon>
        <taxon>Leotiomycetes</taxon>
        <taxon>Helotiales</taxon>
        <taxon>Mollisiaceae</taxon>
        <taxon>Mollisia</taxon>
    </lineage>
</organism>
<evidence type="ECO:0000256" key="5">
    <source>
        <dbReference type="ARBA" id="ARBA00023128"/>
    </source>
</evidence>
<keyword evidence="6" id="KW-0472">Membrane</keyword>
<dbReference type="InParanoid" id="A0A194XNV1"/>
<sequence>MSQVHGIQQLYLPEGEPTIDIVAVHGLNGATQTFCLKYLTTARILTWGYNANVTDFSGTTSSDRILQHAHTLIAQLWADRELENAAERPIIFLCHSLGGIIVKRALAYSHSRTAHNIAHLHSIYTCTVAGSLFKLTAPIPKKILRSNSSLVHALEPESEILQNITDQFAPLMSKFHNTKRSGIAADHRGMCKFEDSTCQGFRTVVSALRRYSKEAPQVVKARTKKASIDMDSQRCDEAAELLRAVQYFPMGTFPLSAISSFRQDKALLLPLSCVVEPAE</sequence>
<dbReference type="PANTHER" id="PTHR48182:SF2">
    <property type="entry name" value="PROTEIN SERAC1"/>
    <property type="match status" value="1"/>
</dbReference>